<dbReference type="InterPro" id="IPR052943">
    <property type="entry name" value="TMTC_O-mannosyl-trnsfr"/>
</dbReference>
<sequence length="272" mass="29828">MQRLKLSLLLIPFVLATASCSRLTIVKPKMEREDGEQIAESYHVQDSPATKKRMETENALQRSTQRLRAGDLDAAERNARAALKATPDSADAFTLLAIVAERRGQAKQAGESYKRAVDLKPDVGAYQNNYGTWLCSNGYPAEALIWFDRALNDRSYSTPGSALANAGGCALKAGQQERAERDLRQALTLEPKNAYALASMAENEYRSGRYFEARAFIERRIAAAPASPDVLKLASQIEERLGDKAAAGRYVQQLRAEFPDTSSAQPGGKAEQ</sequence>
<dbReference type="Pfam" id="PF13432">
    <property type="entry name" value="TPR_16"/>
    <property type="match status" value="1"/>
</dbReference>
<dbReference type="STRING" id="428993.SAMN06296058_3467"/>
<organism evidence="3 4">
    <name type="scientific">Pseudoxanthomonas indica</name>
    <dbReference type="NCBI Taxonomy" id="428993"/>
    <lineage>
        <taxon>Bacteria</taxon>
        <taxon>Pseudomonadati</taxon>
        <taxon>Pseudomonadota</taxon>
        <taxon>Gammaproteobacteria</taxon>
        <taxon>Lysobacterales</taxon>
        <taxon>Lysobacteraceae</taxon>
        <taxon>Pseudoxanthomonas</taxon>
    </lineage>
</organism>
<keyword evidence="1" id="KW-0802">TPR repeat</keyword>
<dbReference type="PANTHER" id="PTHR44809">
    <property type="match status" value="1"/>
</dbReference>
<dbReference type="Pfam" id="PF14559">
    <property type="entry name" value="TPR_19"/>
    <property type="match status" value="1"/>
</dbReference>
<dbReference type="OrthoDB" id="9814042at2"/>
<proteinExistence type="predicted"/>
<feature type="signal peptide" evidence="2">
    <location>
        <begin position="1"/>
        <end position="18"/>
    </location>
</feature>
<dbReference type="PANTHER" id="PTHR44809:SF1">
    <property type="entry name" value="PROTEIN O-MANNOSYL-TRANSFERASE TMTC1"/>
    <property type="match status" value="1"/>
</dbReference>
<keyword evidence="2" id="KW-0732">Signal</keyword>
<dbReference type="AlphaFoldDB" id="A0A1T5LZ60"/>
<dbReference type="Proteomes" id="UP000190341">
    <property type="component" value="Unassembled WGS sequence"/>
</dbReference>
<evidence type="ECO:0000313" key="4">
    <source>
        <dbReference type="Proteomes" id="UP000190341"/>
    </source>
</evidence>
<name>A0A1T5LZ60_9GAMM</name>
<gene>
    <name evidence="3" type="ORF">SAMN06296058_3467</name>
</gene>
<feature type="repeat" description="TPR" evidence="1">
    <location>
        <begin position="160"/>
        <end position="193"/>
    </location>
</feature>
<evidence type="ECO:0000256" key="2">
    <source>
        <dbReference type="SAM" id="SignalP"/>
    </source>
</evidence>
<feature type="repeat" description="TPR" evidence="1">
    <location>
        <begin position="90"/>
        <end position="123"/>
    </location>
</feature>
<dbReference type="EMBL" id="FUZV01000002">
    <property type="protein sequence ID" value="SKC81163.1"/>
    <property type="molecule type" value="Genomic_DNA"/>
</dbReference>
<protein>
    <submittedName>
        <fullName evidence="3">Type IV pilus assembly protein PilF</fullName>
    </submittedName>
</protein>
<dbReference type="InterPro" id="IPR019734">
    <property type="entry name" value="TPR_rpt"/>
</dbReference>
<reference evidence="3 4" key="1">
    <citation type="submission" date="2017-02" db="EMBL/GenBank/DDBJ databases">
        <authorList>
            <person name="Peterson S.W."/>
        </authorList>
    </citation>
    <scope>NUCLEOTIDE SEQUENCE [LARGE SCALE GENOMIC DNA]</scope>
    <source>
        <strain evidence="3 4">P15</strain>
    </source>
</reference>
<dbReference type="InterPro" id="IPR013360">
    <property type="entry name" value="Pilus_4_PilW"/>
</dbReference>
<dbReference type="PROSITE" id="PS50005">
    <property type="entry name" value="TPR"/>
    <property type="match status" value="2"/>
</dbReference>
<dbReference type="SUPFAM" id="SSF48452">
    <property type="entry name" value="TPR-like"/>
    <property type="match status" value="1"/>
</dbReference>
<dbReference type="SMART" id="SM00028">
    <property type="entry name" value="TPR"/>
    <property type="match status" value="3"/>
</dbReference>
<dbReference type="PROSITE" id="PS51257">
    <property type="entry name" value="PROKAR_LIPOPROTEIN"/>
    <property type="match status" value="1"/>
</dbReference>
<dbReference type="Gene3D" id="1.25.40.10">
    <property type="entry name" value="Tetratricopeptide repeat domain"/>
    <property type="match status" value="1"/>
</dbReference>
<dbReference type="RefSeq" id="WP_079725989.1">
    <property type="nucleotide sequence ID" value="NZ_BMCL01000001.1"/>
</dbReference>
<dbReference type="NCBIfam" id="TIGR02521">
    <property type="entry name" value="type_IV_pilW"/>
    <property type="match status" value="1"/>
</dbReference>
<accession>A0A1T5LZ60</accession>
<dbReference type="InterPro" id="IPR011990">
    <property type="entry name" value="TPR-like_helical_dom_sf"/>
</dbReference>
<evidence type="ECO:0000313" key="3">
    <source>
        <dbReference type="EMBL" id="SKC81163.1"/>
    </source>
</evidence>
<evidence type="ECO:0000256" key="1">
    <source>
        <dbReference type="PROSITE-ProRule" id="PRU00339"/>
    </source>
</evidence>
<keyword evidence="4" id="KW-1185">Reference proteome</keyword>
<feature type="chain" id="PRO_5012594799" evidence="2">
    <location>
        <begin position="19"/>
        <end position="272"/>
    </location>
</feature>